<dbReference type="GO" id="GO:0004715">
    <property type="term" value="F:non-membrane spanning protein tyrosine kinase activity"/>
    <property type="evidence" value="ECO:0007669"/>
    <property type="project" value="UniProtKB-EC"/>
</dbReference>
<dbReference type="SUPFAM" id="SSF52540">
    <property type="entry name" value="P-loop containing nucleoside triphosphate hydrolases"/>
    <property type="match status" value="1"/>
</dbReference>
<keyword evidence="2" id="KW-0067">ATP-binding</keyword>
<evidence type="ECO:0000256" key="2">
    <source>
        <dbReference type="ARBA" id="ARBA00022840"/>
    </source>
</evidence>
<evidence type="ECO:0000256" key="1">
    <source>
        <dbReference type="ARBA" id="ARBA00022741"/>
    </source>
</evidence>
<dbReference type="Gene3D" id="3.40.50.300">
    <property type="entry name" value="P-loop containing nucleotide triphosphate hydrolases"/>
    <property type="match status" value="1"/>
</dbReference>
<feature type="region of interest" description="Disordered" evidence="3">
    <location>
        <begin position="1"/>
        <end position="33"/>
    </location>
</feature>
<evidence type="ECO:0000313" key="4">
    <source>
        <dbReference type="EMBL" id="MFC3085545.1"/>
    </source>
</evidence>
<organism evidence="4 5">
    <name type="scientific">Tabrizicola soli</name>
    <dbReference type="NCBI Taxonomy" id="2185115"/>
    <lineage>
        <taxon>Bacteria</taxon>
        <taxon>Pseudomonadati</taxon>
        <taxon>Pseudomonadota</taxon>
        <taxon>Alphaproteobacteria</taxon>
        <taxon>Rhodobacterales</taxon>
        <taxon>Paracoccaceae</taxon>
        <taxon>Tabrizicola</taxon>
    </lineage>
</organism>
<proteinExistence type="predicted"/>
<comment type="caution">
    <text evidence="4">The sequence shown here is derived from an EMBL/GenBank/DDBJ whole genome shotgun (WGS) entry which is preliminary data.</text>
</comment>
<dbReference type="PANTHER" id="PTHR32309">
    <property type="entry name" value="TYROSINE-PROTEIN KINASE"/>
    <property type="match status" value="1"/>
</dbReference>
<dbReference type="CDD" id="cd05387">
    <property type="entry name" value="BY-kinase"/>
    <property type="match status" value="1"/>
</dbReference>
<dbReference type="Proteomes" id="UP001595445">
    <property type="component" value="Unassembled WGS sequence"/>
</dbReference>
<evidence type="ECO:0000313" key="5">
    <source>
        <dbReference type="Proteomes" id="UP001595445"/>
    </source>
</evidence>
<sequence>MERIQQAIAKARATRQGRAPTEAGQPKPAADPGREAVWTALREVRLDPARLEASRIISHHPGTGATPFDLMRTNLMKHLREQSWKRVAITSPSSGCGKTTVGLNLAFSLARQSELRILVLEMDLRRPAIVRMLGLQGKPRLADVLSGREDPENGLLRLSANLAVGANADPVANPAELLSSAQAAAAIDAIEARFKPDVILFDLPPVLVIDDTLAFMDQVDCALLIAAAEESTVAEIDRAGRELAEYTKVLGVVLNKCRFLDRTEGYGYDEY</sequence>
<accession>A0ABV7DT25</accession>
<dbReference type="EMBL" id="JBHRSM010000011">
    <property type="protein sequence ID" value="MFC3085545.1"/>
    <property type="molecule type" value="Genomic_DNA"/>
</dbReference>
<keyword evidence="4" id="KW-0808">Transferase</keyword>
<reference evidence="5" key="1">
    <citation type="journal article" date="2019" name="Int. J. Syst. Evol. Microbiol.">
        <title>The Global Catalogue of Microorganisms (GCM) 10K type strain sequencing project: providing services to taxonomists for standard genome sequencing and annotation.</title>
        <authorList>
            <consortium name="The Broad Institute Genomics Platform"/>
            <consortium name="The Broad Institute Genome Sequencing Center for Infectious Disease"/>
            <person name="Wu L."/>
            <person name="Ma J."/>
        </authorList>
    </citation>
    <scope>NUCLEOTIDE SEQUENCE [LARGE SCALE GENOMIC DNA]</scope>
    <source>
        <strain evidence="5">KCTC 62102</strain>
    </source>
</reference>
<keyword evidence="5" id="KW-1185">Reference proteome</keyword>
<keyword evidence="1" id="KW-0547">Nucleotide-binding</keyword>
<keyword evidence="4" id="KW-0418">Kinase</keyword>
<dbReference type="InterPro" id="IPR033756">
    <property type="entry name" value="YlxH/NBP35"/>
</dbReference>
<dbReference type="Pfam" id="PF10609">
    <property type="entry name" value="ParA"/>
    <property type="match status" value="1"/>
</dbReference>
<name>A0ABV7DT25_9RHOB</name>
<dbReference type="PANTHER" id="PTHR32309:SF31">
    <property type="entry name" value="CAPSULAR EXOPOLYSACCHARIDE FAMILY"/>
    <property type="match status" value="1"/>
</dbReference>
<dbReference type="InterPro" id="IPR050445">
    <property type="entry name" value="Bact_polysacc_biosynth/exp"/>
</dbReference>
<protein>
    <submittedName>
        <fullName evidence="4">CpsD/CapB family tyrosine-protein kinase</fullName>
        <ecNumber evidence="4">2.7.10.2</ecNumber>
    </submittedName>
</protein>
<gene>
    <name evidence="4" type="ORF">ACFOD6_05735</name>
</gene>
<dbReference type="InterPro" id="IPR005702">
    <property type="entry name" value="Wzc-like_C"/>
</dbReference>
<dbReference type="InterPro" id="IPR027417">
    <property type="entry name" value="P-loop_NTPase"/>
</dbReference>
<dbReference type="EC" id="2.7.10.2" evidence="4"/>
<dbReference type="RefSeq" id="WP_197641819.1">
    <property type="nucleotide sequence ID" value="NZ_JAEACP010000002.1"/>
</dbReference>
<evidence type="ECO:0000256" key="3">
    <source>
        <dbReference type="SAM" id="MobiDB-lite"/>
    </source>
</evidence>